<dbReference type="EMBL" id="JADBED010000001">
    <property type="protein sequence ID" value="MBE1523140.1"/>
    <property type="molecule type" value="Genomic_DNA"/>
</dbReference>
<comment type="caution">
    <text evidence="2">The sequence shown here is derived from an EMBL/GenBank/DDBJ whole genome shotgun (WGS) entry which is preliminary data.</text>
</comment>
<evidence type="ECO:0000313" key="3">
    <source>
        <dbReference type="Proteomes" id="UP000643525"/>
    </source>
</evidence>
<proteinExistence type="predicted"/>
<dbReference type="RefSeq" id="WP_192594335.1">
    <property type="nucleotide sequence ID" value="NZ_BAAALJ010000018.1"/>
</dbReference>
<name>A0ABR9JBH6_9MICC</name>
<protein>
    <submittedName>
        <fullName evidence="2">Uncharacterized protein</fullName>
    </submittedName>
</protein>
<reference evidence="2 3" key="1">
    <citation type="submission" date="2020-10" db="EMBL/GenBank/DDBJ databases">
        <title>Sequencing the genomes of 1000 actinobacteria strains.</title>
        <authorList>
            <person name="Klenk H.-P."/>
        </authorList>
    </citation>
    <scope>NUCLEOTIDE SEQUENCE [LARGE SCALE GENOMIC DNA]</scope>
    <source>
        <strain evidence="2 3">DSM 15666</strain>
    </source>
</reference>
<keyword evidence="3" id="KW-1185">Reference proteome</keyword>
<evidence type="ECO:0000256" key="1">
    <source>
        <dbReference type="SAM" id="Phobius"/>
    </source>
</evidence>
<feature type="transmembrane region" description="Helical" evidence="1">
    <location>
        <begin position="91"/>
        <end position="111"/>
    </location>
</feature>
<feature type="transmembrane region" description="Helical" evidence="1">
    <location>
        <begin position="117"/>
        <end position="135"/>
    </location>
</feature>
<feature type="transmembrane region" description="Helical" evidence="1">
    <location>
        <begin position="12"/>
        <end position="37"/>
    </location>
</feature>
<keyword evidence="1" id="KW-1133">Transmembrane helix</keyword>
<evidence type="ECO:0000313" key="2">
    <source>
        <dbReference type="EMBL" id="MBE1523140.1"/>
    </source>
</evidence>
<keyword evidence="1" id="KW-0472">Membrane</keyword>
<dbReference type="Proteomes" id="UP000643525">
    <property type="component" value="Unassembled WGS sequence"/>
</dbReference>
<gene>
    <name evidence="2" type="ORF">H4W27_000258</name>
</gene>
<feature type="transmembrane region" description="Helical" evidence="1">
    <location>
        <begin position="57"/>
        <end position="79"/>
    </location>
</feature>
<sequence length="151" mass="15318">MTHDLAPAARRIVGLDALVCLAAVGLGVAGGLVLTALGETLIAGSISGESLSFYPVLFIMIMFPAFVSAGVAVVAIQVLRRVSGTKKTARWEALLGAAVVALGISLGIYSWGGMGSILAMALTGLPAAFLTWLGLRRTGAIAARRAVPGLS</sequence>
<organism evidence="2 3">
    <name type="scientific">Nesterenkonia lutea</name>
    <dbReference type="NCBI Taxonomy" id="272919"/>
    <lineage>
        <taxon>Bacteria</taxon>
        <taxon>Bacillati</taxon>
        <taxon>Actinomycetota</taxon>
        <taxon>Actinomycetes</taxon>
        <taxon>Micrococcales</taxon>
        <taxon>Micrococcaceae</taxon>
        <taxon>Nesterenkonia</taxon>
    </lineage>
</organism>
<accession>A0ABR9JBH6</accession>
<keyword evidence="1" id="KW-0812">Transmembrane</keyword>